<dbReference type="SUPFAM" id="SSF57701">
    <property type="entry name" value="Zn2/Cys6 DNA-binding domain"/>
    <property type="match status" value="1"/>
</dbReference>
<dbReference type="PANTHER" id="PTHR47338">
    <property type="entry name" value="ZN(II)2CYS6 TRANSCRIPTION FACTOR (EUROFUNG)-RELATED"/>
    <property type="match status" value="1"/>
</dbReference>
<dbReference type="STRING" id="240176.A8N6D9"/>
<dbReference type="HOGENOM" id="CLU_061618_0_0_1"/>
<accession>A8N6D9</accession>
<reference evidence="8 9" key="1">
    <citation type="journal article" date="2010" name="Proc. Natl. Acad. Sci. U.S.A.">
        <title>Insights into evolution of multicellular fungi from the assembled chromosomes of the mushroom Coprinopsis cinerea (Coprinus cinereus).</title>
        <authorList>
            <person name="Stajich J.E."/>
            <person name="Wilke S.K."/>
            <person name="Ahren D."/>
            <person name="Au C.H."/>
            <person name="Birren B.W."/>
            <person name="Borodovsky M."/>
            <person name="Burns C."/>
            <person name="Canback B."/>
            <person name="Casselton L.A."/>
            <person name="Cheng C.K."/>
            <person name="Deng J."/>
            <person name="Dietrich F.S."/>
            <person name="Fargo D.C."/>
            <person name="Farman M.L."/>
            <person name="Gathman A.C."/>
            <person name="Goldberg J."/>
            <person name="Guigo R."/>
            <person name="Hoegger P.J."/>
            <person name="Hooker J.B."/>
            <person name="Huggins A."/>
            <person name="James T.Y."/>
            <person name="Kamada T."/>
            <person name="Kilaru S."/>
            <person name="Kodira C."/>
            <person name="Kues U."/>
            <person name="Kupfer D."/>
            <person name="Kwan H.S."/>
            <person name="Lomsadze A."/>
            <person name="Li W."/>
            <person name="Lilly W.W."/>
            <person name="Ma L.J."/>
            <person name="Mackey A.J."/>
            <person name="Manning G."/>
            <person name="Martin F."/>
            <person name="Muraguchi H."/>
            <person name="Natvig D.O."/>
            <person name="Palmerini H."/>
            <person name="Ramesh M.A."/>
            <person name="Rehmeyer C.J."/>
            <person name="Roe B.A."/>
            <person name="Shenoy N."/>
            <person name="Stanke M."/>
            <person name="Ter-Hovhannisyan V."/>
            <person name="Tunlid A."/>
            <person name="Velagapudi R."/>
            <person name="Vision T.J."/>
            <person name="Zeng Q."/>
            <person name="Zolan M.E."/>
            <person name="Pukkila P.J."/>
        </authorList>
    </citation>
    <scope>NUCLEOTIDE SEQUENCE [LARGE SCALE GENOMIC DNA]</scope>
    <source>
        <strain evidence="9">Okayama-7 / 130 / ATCC MYA-4618 / FGSC 9003</strain>
    </source>
</reference>
<dbReference type="GO" id="GO:0005634">
    <property type="term" value="C:nucleus"/>
    <property type="evidence" value="ECO:0007669"/>
    <property type="project" value="UniProtKB-SubCell"/>
</dbReference>
<feature type="compositionally biased region" description="Low complexity" evidence="6">
    <location>
        <begin position="177"/>
        <end position="197"/>
    </location>
</feature>
<keyword evidence="3" id="KW-0805">Transcription regulation</keyword>
<dbReference type="InterPro" id="IPR007219">
    <property type="entry name" value="XnlR_reg_dom"/>
</dbReference>
<name>A8N6D9_COPC7</name>
<keyword evidence="4" id="KW-0804">Transcription</keyword>
<dbReference type="Pfam" id="PF04082">
    <property type="entry name" value="Fungal_trans"/>
    <property type="match status" value="1"/>
</dbReference>
<feature type="compositionally biased region" description="Low complexity" evidence="6">
    <location>
        <begin position="122"/>
        <end position="139"/>
    </location>
</feature>
<dbReference type="GO" id="GO:0008270">
    <property type="term" value="F:zinc ion binding"/>
    <property type="evidence" value="ECO:0007669"/>
    <property type="project" value="InterPro"/>
</dbReference>
<dbReference type="InterPro" id="IPR001138">
    <property type="entry name" value="Zn2Cys6_DnaBD"/>
</dbReference>
<dbReference type="AlphaFoldDB" id="A8N6D9"/>
<comment type="subcellular location">
    <subcellularLocation>
        <location evidence="1">Nucleus</location>
    </subcellularLocation>
</comment>
<sequence>MESDTFQFIIESPQHTTGHKKRPRLVTSCDNCRLKKIKCLQPTPEAKCEACKTAKIACRFKDRERYFAERSRAIAGPSVTHSYNQDHRSAPILCRVFMFKEAHPSLPYSARHDHNPALDAFSVASSSSSPSLTHSNPRSNSHSPKASGMVSPEGEPNGRYPYSSDPRRGDGYRHSAHSSISSTYHSRNNSGYGYNNYPASPSPVLQHPHNQRLPSQPDYRQVQLFDPERSQFPHPTLMPHFIGLFFEQHGSEYTFLMYEQILNDFYENRLSPVIANAIASIACKYSNVPELAVRGLHNVSETYAEVARNLAASLSHIATMETLHAVMLIAWAEYKHGRYTAFRQYCQRAISMASDIGLSENDRVLHTADNEQRRRQATWAGVVQLHLTASQTVTTRT</sequence>
<evidence type="ECO:0000256" key="4">
    <source>
        <dbReference type="ARBA" id="ARBA00023163"/>
    </source>
</evidence>
<dbReference type="PROSITE" id="PS00463">
    <property type="entry name" value="ZN2_CY6_FUNGAL_1"/>
    <property type="match status" value="1"/>
</dbReference>
<keyword evidence="2" id="KW-0479">Metal-binding</keyword>
<keyword evidence="9" id="KW-1185">Reference proteome</keyword>
<dbReference type="GO" id="GO:0000981">
    <property type="term" value="F:DNA-binding transcription factor activity, RNA polymerase II-specific"/>
    <property type="evidence" value="ECO:0007669"/>
    <property type="project" value="InterPro"/>
</dbReference>
<dbReference type="CDD" id="cd00067">
    <property type="entry name" value="GAL4"/>
    <property type="match status" value="1"/>
</dbReference>
<evidence type="ECO:0000256" key="3">
    <source>
        <dbReference type="ARBA" id="ARBA00023015"/>
    </source>
</evidence>
<dbReference type="GO" id="GO:0003677">
    <property type="term" value="F:DNA binding"/>
    <property type="evidence" value="ECO:0007669"/>
    <property type="project" value="InterPro"/>
</dbReference>
<dbReference type="VEuPathDB" id="FungiDB:CC1G_02044"/>
<evidence type="ECO:0000256" key="1">
    <source>
        <dbReference type="ARBA" id="ARBA00004123"/>
    </source>
</evidence>
<dbReference type="InterPro" id="IPR036864">
    <property type="entry name" value="Zn2-C6_fun-type_DNA-bd_sf"/>
</dbReference>
<dbReference type="GeneID" id="6006850"/>
<dbReference type="OMA" id="TSCDHCR"/>
<protein>
    <recommendedName>
        <fullName evidence="7">Zn(2)-C6 fungal-type domain-containing protein</fullName>
    </recommendedName>
</protein>
<keyword evidence="5" id="KW-0539">Nucleus</keyword>
<feature type="region of interest" description="Disordered" evidence="6">
    <location>
        <begin position="121"/>
        <end position="214"/>
    </location>
</feature>
<gene>
    <name evidence="8" type="ORF">CC1G_02044</name>
</gene>
<evidence type="ECO:0000256" key="5">
    <source>
        <dbReference type="ARBA" id="ARBA00023242"/>
    </source>
</evidence>
<evidence type="ECO:0000313" key="8">
    <source>
        <dbReference type="EMBL" id="EAU91555.2"/>
    </source>
</evidence>
<dbReference type="Pfam" id="PF00172">
    <property type="entry name" value="Zn_clus"/>
    <property type="match status" value="1"/>
</dbReference>
<comment type="caution">
    <text evidence="8">The sequence shown here is derived from an EMBL/GenBank/DDBJ whole genome shotgun (WGS) entry which is preliminary data.</text>
</comment>
<evidence type="ECO:0000259" key="7">
    <source>
        <dbReference type="PROSITE" id="PS50048"/>
    </source>
</evidence>
<organism evidence="8 9">
    <name type="scientific">Coprinopsis cinerea (strain Okayama-7 / 130 / ATCC MYA-4618 / FGSC 9003)</name>
    <name type="common">Inky cap fungus</name>
    <name type="synonym">Hormographiella aspergillata</name>
    <dbReference type="NCBI Taxonomy" id="240176"/>
    <lineage>
        <taxon>Eukaryota</taxon>
        <taxon>Fungi</taxon>
        <taxon>Dikarya</taxon>
        <taxon>Basidiomycota</taxon>
        <taxon>Agaricomycotina</taxon>
        <taxon>Agaricomycetes</taxon>
        <taxon>Agaricomycetidae</taxon>
        <taxon>Agaricales</taxon>
        <taxon>Agaricineae</taxon>
        <taxon>Psathyrellaceae</taxon>
        <taxon>Coprinopsis</taxon>
    </lineage>
</organism>
<dbReference type="CDD" id="cd12148">
    <property type="entry name" value="fungal_TF_MHR"/>
    <property type="match status" value="1"/>
</dbReference>
<dbReference type="OrthoDB" id="2428527at2759"/>
<dbReference type="KEGG" id="cci:CC1G_02044"/>
<evidence type="ECO:0000313" key="9">
    <source>
        <dbReference type="Proteomes" id="UP000001861"/>
    </source>
</evidence>
<dbReference type="Proteomes" id="UP000001861">
    <property type="component" value="Unassembled WGS sequence"/>
</dbReference>
<dbReference type="EMBL" id="AACS02000003">
    <property type="protein sequence ID" value="EAU91555.2"/>
    <property type="molecule type" value="Genomic_DNA"/>
</dbReference>
<dbReference type="InterPro" id="IPR050815">
    <property type="entry name" value="TF_fung"/>
</dbReference>
<evidence type="ECO:0000256" key="2">
    <source>
        <dbReference type="ARBA" id="ARBA00022723"/>
    </source>
</evidence>
<dbReference type="RefSeq" id="XP_001830408.2">
    <property type="nucleotide sequence ID" value="XM_001830356.2"/>
</dbReference>
<dbReference type="GO" id="GO:0006351">
    <property type="term" value="P:DNA-templated transcription"/>
    <property type="evidence" value="ECO:0007669"/>
    <property type="project" value="InterPro"/>
</dbReference>
<feature type="domain" description="Zn(2)-C6 fungal-type" evidence="7">
    <location>
        <begin position="28"/>
        <end position="60"/>
    </location>
</feature>
<dbReference type="PROSITE" id="PS50048">
    <property type="entry name" value="ZN2_CY6_FUNGAL_2"/>
    <property type="match status" value="1"/>
</dbReference>
<evidence type="ECO:0000256" key="6">
    <source>
        <dbReference type="SAM" id="MobiDB-lite"/>
    </source>
</evidence>
<dbReference type="eggNOG" id="ENOG502SMYK">
    <property type="taxonomic scope" value="Eukaryota"/>
</dbReference>
<dbReference type="SMART" id="SM00066">
    <property type="entry name" value="GAL4"/>
    <property type="match status" value="1"/>
</dbReference>
<dbReference type="Gene3D" id="4.10.240.10">
    <property type="entry name" value="Zn(2)-C6 fungal-type DNA-binding domain"/>
    <property type="match status" value="1"/>
</dbReference>
<proteinExistence type="predicted"/>
<dbReference type="PANTHER" id="PTHR47338:SF5">
    <property type="entry name" value="ZN(II)2CYS6 TRANSCRIPTION FACTOR (EUROFUNG)"/>
    <property type="match status" value="1"/>
</dbReference>
<dbReference type="InParanoid" id="A8N6D9"/>